<dbReference type="Gene3D" id="3.40.50.1000">
    <property type="entry name" value="HAD superfamily/HAD-like"/>
    <property type="match status" value="1"/>
</dbReference>
<dbReference type="InterPro" id="IPR006382">
    <property type="entry name" value="PGPase"/>
</dbReference>
<dbReference type="EC" id="3.1.3.18" evidence="5 6"/>
<dbReference type="HAMAP" id="MF_01419">
    <property type="entry name" value="GPH_hydrolase_arch"/>
    <property type="match status" value="1"/>
</dbReference>
<evidence type="ECO:0000313" key="8">
    <source>
        <dbReference type="Proteomes" id="UP000236248"/>
    </source>
</evidence>
<keyword evidence="3 5" id="KW-0460">Magnesium</keyword>
<keyword evidence="1 5" id="KW-0479">Metal-binding</keyword>
<dbReference type="PANTHER" id="PTHR10000:SF8">
    <property type="entry name" value="HAD SUPERFAMILY HYDROLASE-LIKE, TYPE 3"/>
    <property type="match status" value="1"/>
</dbReference>
<gene>
    <name evidence="7" type="ORF">NCAV_0410</name>
</gene>
<evidence type="ECO:0000256" key="2">
    <source>
        <dbReference type="ARBA" id="ARBA00022801"/>
    </source>
</evidence>
<evidence type="ECO:0000256" key="3">
    <source>
        <dbReference type="ARBA" id="ARBA00022842"/>
    </source>
</evidence>
<dbReference type="KEGG" id="ncv:NCAV_0410"/>
<dbReference type="AlphaFoldDB" id="A0A2K5APN9"/>
<evidence type="ECO:0000256" key="5">
    <source>
        <dbReference type="HAMAP-Rule" id="MF_01419"/>
    </source>
</evidence>
<reference evidence="8" key="1">
    <citation type="submission" date="2018-01" db="EMBL/GenBank/DDBJ databases">
        <authorList>
            <person name="Kerou L M."/>
        </authorList>
    </citation>
    <scope>NUCLEOTIDE SEQUENCE [LARGE SCALE GENOMIC DNA]</scope>
    <source>
        <strain evidence="8">SCU2</strain>
    </source>
</reference>
<dbReference type="GO" id="GO:0005829">
    <property type="term" value="C:cytosol"/>
    <property type="evidence" value="ECO:0007669"/>
    <property type="project" value="TreeGrafter"/>
</dbReference>
<feature type="binding site" evidence="5">
    <location>
        <position position="154"/>
    </location>
    <ligand>
        <name>substrate</name>
    </ligand>
</feature>
<sequence length="250" mass="27370">MMKVRAFAIDIDGTLTENGSKVHLQSLSMLRALERSGYRVLFVTGRSSIEAYILAMFLGTTRVAIGENGGVITTSPTEHILLVDKGYSERAYELLRSRITDVRLKPVFPRMTEVVLERTFSIDDAMDIIRKEGLPVVIVDSMYAYHINHESINKAVGLRVALDNLGIRLEECIAIGDSATDIPLFLSCGYSIAIGNADDEVKSMAKVSVKGKNGNGLIEALQYVVDNMVEMVDDCNGISSSSNNNSNSNK</sequence>
<feature type="binding site" evidence="5">
    <location>
        <position position="177"/>
    </location>
    <ligand>
        <name>Mg(2+)</name>
        <dbReference type="ChEBI" id="CHEBI:18420"/>
    </ligand>
</feature>
<dbReference type="SUPFAM" id="SSF56784">
    <property type="entry name" value="HAD-like"/>
    <property type="match status" value="1"/>
</dbReference>
<evidence type="ECO:0000256" key="1">
    <source>
        <dbReference type="ARBA" id="ARBA00022723"/>
    </source>
</evidence>
<feature type="binding site" evidence="5">
    <location>
        <position position="181"/>
    </location>
    <ligand>
        <name>Mg(2+)</name>
        <dbReference type="ChEBI" id="CHEBI:18420"/>
    </ligand>
</feature>
<name>A0A2K5APN9_9ARCH</name>
<dbReference type="NCBIfam" id="TIGR01482">
    <property type="entry name" value="SPP-subfamily"/>
    <property type="match status" value="1"/>
</dbReference>
<evidence type="ECO:0000256" key="4">
    <source>
        <dbReference type="ARBA" id="ARBA00023277"/>
    </source>
</evidence>
<feature type="binding site" evidence="5">
    <location>
        <position position="10"/>
    </location>
    <ligand>
        <name>Mg(2+)</name>
        <dbReference type="ChEBI" id="CHEBI:18420"/>
    </ligand>
</feature>
<comment type="catalytic activity">
    <reaction evidence="5">
        <text>2-phosphoglycolate + H2O = glycolate + phosphate</text>
        <dbReference type="Rhea" id="RHEA:14369"/>
        <dbReference type="ChEBI" id="CHEBI:15377"/>
        <dbReference type="ChEBI" id="CHEBI:29805"/>
        <dbReference type="ChEBI" id="CHEBI:43474"/>
        <dbReference type="ChEBI" id="CHEBI:58033"/>
        <dbReference type="EC" id="3.1.3.18"/>
    </reaction>
</comment>
<dbReference type="GO" id="GO:0000287">
    <property type="term" value="F:magnesium ion binding"/>
    <property type="evidence" value="ECO:0007669"/>
    <property type="project" value="InterPro"/>
</dbReference>
<evidence type="ECO:0000313" key="7">
    <source>
        <dbReference type="EMBL" id="SPC33604.1"/>
    </source>
</evidence>
<comment type="cofactor">
    <cofactor evidence="5">
        <name>Mg(2+)</name>
        <dbReference type="ChEBI" id="CHEBI:18420"/>
    </cofactor>
</comment>
<dbReference type="InterPro" id="IPR036412">
    <property type="entry name" value="HAD-like_sf"/>
</dbReference>
<dbReference type="NCBIfam" id="TIGR01487">
    <property type="entry name" value="Pglycolate_arch"/>
    <property type="match status" value="1"/>
</dbReference>
<protein>
    <recommendedName>
        <fullName evidence="5 6">Phosphoglycolate phosphatase</fullName>
        <shortName evidence="5">PGP</shortName>
        <shortName evidence="5">PGPase</shortName>
        <ecNumber evidence="5 6">3.1.3.18</ecNumber>
    </recommendedName>
</protein>
<dbReference type="Pfam" id="PF08282">
    <property type="entry name" value="Hydrolase_3"/>
    <property type="match status" value="2"/>
</dbReference>
<feature type="binding site" evidence="5">
    <location>
        <position position="12"/>
    </location>
    <ligand>
        <name>Mg(2+)</name>
        <dbReference type="ChEBI" id="CHEBI:18420"/>
    </ligand>
</feature>
<keyword evidence="2 5" id="KW-0378">Hydrolase</keyword>
<organism evidence="7 8">
    <name type="scientific">Candidatus Nitrosocaldus cavascurensis</name>
    <dbReference type="NCBI Taxonomy" id="2058097"/>
    <lineage>
        <taxon>Archaea</taxon>
        <taxon>Nitrososphaerota</taxon>
        <taxon>Nitrososphaeria</taxon>
        <taxon>Candidatus Nitrosocaldales</taxon>
        <taxon>Candidatus Nitrosocaldaceae</taxon>
        <taxon>Candidatus Nitrosocaldus</taxon>
    </lineage>
</organism>
<dbReference type="GeneID" id="41594507"/>
<accession>A0A2K5APN9</accession>
<comment type="function">
    <text evidence="5">Catalyzes the dephosphorylation of 2-phosphoglycolate.</text>
</comment>
<dbReference type="Gene3D" id="3.90.1070.10">
    <property type="match status" value="1"/>
</dbReference>
<keyword evidence="4 5" id="KW-0119">Carbohydrate metabolism</keyword>
<dbReference type="RefSeq" id="WP_197706686.1">
    <property type="nucleotide sequence ID" value="NZ_LT981265.1"/>
</dbReference>
<comment type="similarity">
    <text evidence="5">Belongs to the archaeal SPP-like hydrolase family.</text>
</comment>
<dbReference type="InterPro" id="IPR023214">
    <property type="entry name" value="HAD_sf"/>
</dbReference>
<dbReference type="PANTHER" id="PTHR10000">
    <property type="entry name" value="PHOSPHOSERINE PHOSPHATASE"/>
    <property type="match status" value="1"/>
</dbReference>
<dbReference type="GO" id="GO:0008967">
    <property type="term" value="F:phosphoglycolate phosphatase activity"/>
    <property type="evidence" value="ECO:0007669"/>
    <property type="project" value="UniProtKB-UniRule"/>
</dbReference>
<keyword evidence="8" id="KW-1185">Reference proteome</keyword>
<proteinExistence type="inferred from homology"/>
<evidence type="ECO:0000256" key="6">
    <source>
        <dbReference type="NCBIfam" id="TIGR01487"/>
    </source>
</evidence>
<dbReference type="Proteomes" id="UP000236248">
    <property type="component" value="Chromosome NCAV"/>
</dbReference>
<feature type="active site" description="Nucleophile" evidence="5">
    <location>
        <position position="10"/>
    </location>
</feature>
<dbReference type="EMBL" id="LT981265">
    <property type="protein sequence ID" value="SPC33604.1"/>
    <property type="molecule type" value="Genomic_DNA"/>
</dbReference>